<dbReference type="CDD" id="cd04645">
    <property type="entry name" value="LbH_gamma_CA_like"/>
    <property type="match status" value="1"/>
</dbReference>
<proteinExistence type="predicted"/>
<dbReference type="RefSeq" id="WP_091658431.1">
    <property type="nucleotide sequence ID" value="NZ_FONT01000002.1"/>
</dbReference>
<dbReference type="AlphaFoldDB" id="A0A1I2BCF3"/>
<dbReference type="STRING" id="930128.SAMN05192532_102208"/>
<keyword evidence="2" id="KW-1185">Reference proteome</keyword>
<evidence type="ECO:0000313" key="2">
    <source>
        <dbReference type="Proteomes" id="UP000199516"/>
    </source>
</evidence>
<dbReference type="InterPro" id="IPR001451">
    <property type="entry name" value="Hexapep"/>
</dbReference>
<sequence length="172" mass="18147">MQYRLNKKEPTIHDSVYIAPGAHVIGDVTIEQNASIWFNAVVRGDNTSIKIGERSNIQDGAVIHVDPGFPVAIGKDAVIGHNAIIHGCTIEDGALIGMGASVLNGAIIQKGALVAAGALITEGMVVEAGMLAVGTPAKIVKKLSSEQMLRIKKGANSYVEKGKLYHQNLEII</sequence>
<organism evidence="1 2">
    <name type="scientific">Alteribacillus iranensis</name>
    <dbReference type="NCBI Taxonomy" id="930128"/>
    <lineage>
        <taxon>Bacteria</taxon>
        <taxon>Bacillati</taxon>
        <taxon>Bacillota</taxon>
        <taxon>Bacilli</taxon>
        <taxon>Bacillales</taxon>
        <taxon>Bacillaceae</taxon>
        <taxon>Alteribacillus</taxon>
    </lineage>
</organism>
<keyword evidence="1" id="KW-0808">Transferase</keyword>
<dbReference type="SUPFAM" id="SSF51161">
    <property type="entry name" value="Trimeric LpxA-like enzymes"/>
    <property type="match status" value="1"/>
</dbReference>
<dbReference type="EMBL" id="FONT01000002">
    <property type="protein sequence ID" value="SFE53568.1"/>
    <property type="molecule type" value="Genomic_DNA"/>
</dbReference>
<dbReference type="OrthoDB" id="9803036at2"/>
<accession>A0A1I2BCF3</accession>
<dbReference type="PANTHER" id="PTHR13061">
    <property type="entry name" value="DYNACTIN SUBUNIT P25"/>
    <property type="match status" value="1"/>
</dbReference>
<dbReference type="GO" id="GO:0016740">
    <property type="term" value="F:transferase activity"/>
    <property type="evidence" value="ECO:0007669"/>
    <property type="project" value="UniProtKB-KW"/>
</dbReference>
<dbReference type="PANTHER" id="PTHR13061:SF29">
    <property type="entry name" value="GAMMA CARBONIC ANHYDRASE-LIKE 1, MITOCHONDRIAL-RELATED"/>
    <property type="match status" value="1"/>
</dbReference>
<dbReference type="Pfam" id="PF00132">
    <property type="entry name" value="Hexapep"/>
    <property type="match status" value="1"/>
</dbReference>
<dbReference type="InterPro" id="IPR011004">
    <property type="entry name" value="Trimer_LpxA-like_sf"/>
</dbReference>
<dbReference type="Pfam" id="PF14602">
    <property type="entry name" value="Hexapep_2"/>
    <property type="match status" value="1"/>
</dbReference>
<gene>
    <name evidence="1" type="ORF">SAMN05192532_102208</name>
</gene>
<dbReference type="Proteomes" id="UP000199516">
    <property type="component" value="Unassembled WGS sequence"/>
</dbReference>
<name>A0A1I2BCF3_9BACI</name>
<dbReference type="InterPro" id="IPR050484">
    <property type="entry name" value="Transf_Hexapept/Carb_Anhydrase"/>
</dbReference>
<reference evidence="1 2" key="1">
    <citation type="submission" date="2016-10" db="EMBL/GenBank/DDBJ databases">
        <authorList>
            <person name="de Groot N.N."/>
        </authorList>
    </citation>
    <scope>NUCLEOTIDE SEQUENCE [LARGE SCALE GENOMIC DNA]</scope>
    <source>
        <strain evidence="1 2">DSM 23995</strain>
    </source>
</reference>
<dbReference type="Gene3D" id="2.160.10.10">
    <property type="entry name" value="Hexapeptide repeat proteins"/>
    <property type="match status" value="1"/>
</dbReference>
<protein>
    <submittedName>
        <fullName evidence="1">Carbonic anhydrase or acetyltransferase, isoleucine patch superfamily</fullName>
    </submittedName>
</protein>
<dbReference type="InterPro" id="IPR047324">
    <property type="entry name" value="LbH_gamma_CA-like"/>
</dbReference>
<evidence type="ECO:0000313" key="1">
    <source>
        <dbReference type="EMBL" id="SFE53568.1"/>
    </source>
</evidence>